<evidence type="ECO:0000256" key="1">
    <source>
        <dbReference type="ARBA" id="ARBA00022578"/>
    </source>
</evidence>
<dbReference type="PANTHER" id="PTHR35528:SF3">
    <property type="entry name" value="BLL1675 PROTEIN"/>
    <property type="match status" value="1"/>
</dbReference>
<name>A0A2P8F9C1_9RHOB</name>
<keyword evidence="3" id="KW-0233">DNA recombination</keyword>
<dbReference type="InterPro" id="IPR047930">
    <property type="entry name" value="Transpos_IS6"/>
</dbReference>
<evidence type="ECO:0000259" key="5">
    <source>
        <dbReference type="Pfam" id="PF13610"/>
    </source>
</evidence>
<dbReference type="InterPro" id="IPR032874">
    <property type="entry name" value="DDE_dom"/>
</dbReference>
<protein>
    <submittedName>
        <fullName evidence="6">Putative transposase</fullName>
    </submittedName>
</protein>
<keyword evidence="1" id="KW-0815">Transposition</keyword>
<feature type="compositionally biased region" description="Polar residues" evidence="4">
    <location>
        <begin position="240"/>
        <end position="250"/>
    </location>
</feature>
<accession>A0A2P8F9C1</accession>
<dbReference type="SUPFAM" id="SSF53098">
    <property type="entry name" value="Ribonuclease H-like"/>
    <property type="match status" value="1"/>
</dbReference>
<dbReference type="AlphaFoldDB" id="A0A2P8F9C1"/>
<reference evidence="6 7" key="1">
    <citation type="submission" date="2018-03" db="EMBL/GenBank/DDBJ databases">
        <title>Genomic Encyclopedia of Archaeal and Bacterial Type Strains, Phase II (KMG-II): from individual species to whole genera.</title>
        <authorList>
            <person name="Goeker M."/>
        </authorList>
    </citation>
    <scope>NUCLEOTIDE SEQUENCE [LARGE SCALE GENOMIC DNA]</scope>
    <source>
        <strain evidence="6 7">DSM 100673</strain>
    </source>
</reference>
<dbReference type="GO" id="GO:0006310">
    <property type="term" value="P:DNA recombination"/>
    <property type="evidence" value="ECO:0007669"/>
    <property type="project" value="UniProtKB-KW"/>
</dbReference>
<dbReference type="GO" id="GO:0032196">
    <property type="term" value="P:transposition"/>
    <property type="evidence" value="ECO:0007669"/>
    <property type="project" value="UniProtKB-KW"/>
</dbReference>
<dbReference type="EMBL" id="PYGJ01000011">
    <property type="protein sequence ID" value="PSL18295.1"/>
    <property type="molecule type" value="Genomic_DNA"/>
</dbReference>
<keyword evidence="2" id="KW-0238">DNA-binding</keyword>
<dbReference type="NCBIfam" id="NF033587">
    <property type="entry name" value="transpos_IS6"/>
    <property type="match status" value="1"/>
</dbReference>
<gene>
    <name evidence="6" type="ORF">CLV88_11140</name>
</gene>
<dbReference type="GO" id="GO:0003677">
    <property type="term" value="F:DNA binding"/>
    <property type="evidence" value="ECO:0007669"/>
    <property type="project" value="UniProtKB-KW"/>
</dbReference>
<evidence type="ECO:0000256" key="3">
    <source>
        <dbReference type="ARBA" id="ARBA00023172"/>
    </source>
</evidence>
<proteinExistence type="predicted"/>
<feature type="region of interest" description="Disordered" evidence="4">
    <location>
        <begin position="225"/>
        <end position="250"/>
    </location>
</feature>
<comment type="caution">
    <text evidence="6">The sequence shown here is derived from an EMBL/GenBank/DDBJ whole genome shotgun (WGS) entry which is preliminary data.</text>
</comment>
<evidence type="ECO:0000313" key="7">
    <source>
        <dbReference type="Proteomes" id="UP000240418"/>
    </source>
</evidence>
<dbReference type="Proteomes" id="UP000240418">
    <property type="component" value="Unassembled WGS sequence"/>
</dbReference>
<dbReference type="InterPro" id="IPR012337">
    <property type="entry name" value="RNaseH-like_sf"/>
</dbReference>
<keyword evidence="7" id="KW-1185">Reference proteome</keyword>
<dbReference type="InterPro" id="IPR052183">
    <property type="entry name" value="IS_Transposase"/>
</dbReference>
<feature type="domain" description="DDE" evidence="5">
    <location>
        <begin position="71"/>
        <end position="199"/>
    </location>
</feature>
<evidence type="ECO:0000256" key="4">
    <source>
        <dbReference type="SAM" id="MobiDB-lite"/>
    </source>
</evidence>
<evidence type="ECO:0000313" key="6">
    <source>
        <dbReference type="EMBL" id="PSL18295.1"/>
    </source>
</evidence>
<sequence length="250" mass="28906">MPRLRGFRYPREVISYAVWAYHRFAMSTADVEDLLAERGVIVSREAILLWVIRFGQHFAQCVRRDRPRPNDKWHLGEVVITIHSKKHWLWRAIDASGDVLDILVQPRRNAKAAKRFFRRLIAQFGEPRVVITDKLRSQIKPVSALASGADHRAHNGFNNAIEASHRPTRKIETIFGRFKSHRQVQRFLSAHDQINHIFRPRRYQLTAASIAMLATTLLACGSNTPPKWQLERSRPPCSGQPKTTSQYPFD</sequence>
<dbReference type="Pfam" id="PF13610">
    <property type="entry name" value="DDE_Tnp_IS240"/>
    <property type="match status" value="1"/>
</dbReference>
<dbReference type="PANTHER" id="PTHR35528">
    <property type="entry name" value="BLL1675 PROTEIN"/>
    <property type="match status" value="1"/>
</dbReference>
<organism evidence="6 7">
    <name type="scientific">Shimia abyssi</name>
    <dbReference type="NCBI Taxonomy" id="1662395"/>
    <lineage>
        <taxon>Bacteria</taxon>
        <taxon>Pseudomonadati</taxon>
        <taxon>Pseudomonadota</taxon>
        <taxon>Alphaproteobacteria</taxon>
        <taxon>Rhodobacterales</taxon>
        <taxon>Roseobacteraceae</taxon>
    </lineage>
</organism>
<evidence type="ECO:0000256" key="2">
    <source>
        <dbReference type="ARBA" id="ARBA00023125"/>
    </source>
</evidence>